<dbReference type="STRING" id="1801756.A3C67_03190"/>
<protein>
    <recommendedName>
        <fullName evidence="3">Mannosyl-glycoprotein endo-beta-N-acetylglucosamidase-like domain-containing protein</fullName>
    </recommendedName>
</protein>
<gene>
    <name evidence="1" type="ORF">A3C67_03190</name>
</gene>
<organism evidence="1 2">
    <name type="scientific">Candidatus Nomurabacteria bacterium RIFCSPHIGHO2_02_FULL_42_19</name>
    <dbReference type="NCBI Taxonomy" id="1801756"/>
    <lineage>
        <taxon>Bacteria</taxon>
        <taxon>Candidatus Nomuraibacteriota</taxon>
    </lineage>
</organism>
<accession>A0A1F6W2Z0</accession>
<proteinExistence type="predicted"/>
<evidence type="ECO:0000313" key="2">
    <source>
        <dbReference type="Proteomes" id="UP000179275"/>
    </source>
</evidence>
<name>A0A1F6W2Z0_9BACT</name>
<dbReference type="AlphaFoldDB" id="A0A1F6W2Z0"/>
<evidence type="ECO:0008006" key="3">
    <source>
        <dbReference type="Google" id="ProtNLM"/>
    </source>
</evidence>
<comment type="caution">
    <text evidence="1">The sequence shown here is derived from an EMBL/GenBank/DDBJ whole genome shotgun (WGS) entry which is preliminary data.</text>
</comment>
<dbReference type="EMBL" id="MFUG01000007">
    <property type="protein sequence ID" value="OGI76194.1"/>
    <property type="molecule type" value="Genomic_DNA"/>
</dbReference>
<reference evidence="1 2" key="1">
    <citation type="journal article" date="2016" name="Nat. Commun.">
        <title>Thousands of microbial genomes shed light on interconnected biogeochemical processes in an aquifer system.</title>
        <authorList>
            <person name="Anantharaman K."/>
            <person name="Brown C.T."/>
            <person name="Hug L.A."/>
            <person name="Sharon I."/>
            <person name="Castelle C.J."/>
            <person name="Probst A.J."/>
            <person name="Thomas B.C."/>
            <person name="Singh A."/>
            <person name="Wilkins M.J."/>
            <person name="Karaoz U."/>
            <person name="Brodie E.L."/>
            <person name="Williams K.H."/>
            <person name="Hubbard S.S."/>
            <person name="Banfield J.F."/>
        </authorList>
    </citation>
    <scope>NUCLEOTIDE SEQUENCE [LARGE SCALE GENOMIC DNA]</scope>
</reference>
<sequence length="194" mass="21212">MSTVPLGPIAQGTLNIVQDSWAPQTVFSQKLNSAYDALALNNNQSGEALMEKVRESKAESIDAYFGSHSVPLEGMGMKMVLEAEKNELDWRLLPAIAMRESTGGKFACKRATHNPFGWGSCKINFKSTEEAIETVARNLGGNNPKTARHYDDKTTLQILHAYNPPSIVPRYASQVLSIMDKIGDENLGAKNITA</sequence>
<evidence type="ECO:0000313" key="1">
    <source>
        <dbReference type="EMBL" id="OGI76194.1"/>
    </source>
</evidence>
<dbReference type="Proteomes" id="UP000179275">
    <property type="component" value="Unassembled WGS sequence"/>
</dbReference>